<accession>A0ABU5KR73</accession>
<sequence>MEKQMLSSHGVGYETYMRDHDVRMNVEMKREKEYKKSQDLVQELEGKVINHL</sequence>
<evidence type="ECO:0000313" key="1">
    <source>
        <dbReference type="EMBL" id="MDZ5713593.1"/>
    </source>
</evidence>
<reference evidence="1 2" key="1">
    <citation type="submission" date="2023-12" db="EMBL/GenBank/DDBJ databases">
        <title>Jeotgalibacillus haloalkaliphilus sp. nov., a novel salt-tolerant bacteria, isolated from the estuary of the Fenhe River into the Yellow River.</title>
        <authorList>
            <person name="Li Y."/>
        </authorList>
    </citation>
    <scope>NUCLEOTIDE SEQUENCE [LARGE SCALE GENOMIC DNA]</scope>
    <source>
        <strain evidence="1 2">HH7-29</strain>
    </source>
</reference>
<dbReference type="Pfam" id="PF26149">
    <property type="entry name" value="YuzK"/>
    <property type="match status" value="1"/>
</dbReference>
<evidence type="ECO:0000313" key="2">
    <source>
        <dbReference type="Proteomes" id="UP001292084"/>
    </source>
</evidence>
<organism evidence="1 2">
    <name type="scientific">Jeotgalibacillus haloalkalitolerans</name>
    <dbReference type="NCBI Taxonomy" id="3104292"/>
    <lineage>
        <taxon>Bacteria</taxon>
        <taxon>Bacillati</taxon>
        <taxon>Bacillota</taxon>
        <taxon>Bacilli</taxon>
        <taxon>Bacillales</taxon>
        <taxon>Caryophanaceae</taxon>
        <taxon>Jeotgalibacillus</taxon>
    </lineage>
</organism>
<keyword evidence="2" id="KW-1185">Reference proteome</keyword>
<comment type="caution">
    <text evidence="1">The sequence shown here is derived from an EMBL/GenBank/DDBJ whole genome shotgun (WGS) entry which is preliminary data.</text>
</comment>
<gene>
    <name evidence="1" type="ORF">UFB30_15275</name>
</gene>
<dbReference type="EMBL" id="JAXQNN010000007">
    <property type="protein sequence ID" value="MDZ5713593.1"/>
    <property type="molecule type" value="Genomic_DNA"/>
</dbReference>
<proteinExistence type="predicted"/>
<dbReference type="Proteomes" id="UP001292084">
    <property type="component" value="Unassembled WGS sequence"/>
</dbReference>
<protein>
    <submittedName>
        <fullName evidence="1">Uncharacterized protein</fullName>
    </submittedName>
</protein>
<dbReference type="InterPro" id="IPR058676">
    <property type="entry name" value="YuzK"/>
</dbReference>
<name>A0ABU5KR73_9BACL</name>